<name>A0A395VDG0_9FIRM</name>
<evidence type="ECO:0000259" key="3">
    <source>
        <dbReference type="Pfam" id="PF13290"/>
    </source>
</evidence>
<gene>
    <name evidence="4" type="ORF">DWX93_01830</name>
</gene>
<proteinExistence type="predicted"/>
<evidence type="ECO:0000256" key="2">
    <source>
        <dbReference type="SAM" id="Phobius"/>
    </source>
</evidence>
<comment type="caution">
    <text evidence="4">The sequence shown here is derived from an EMBL/GenBank/DDBJ whole genome shotgun (WGS) entry which is preliminary data.</text>
</comment>
<dbReference type="InterPro" id="IPR059177">
    <property type="entry name" value="GH29D-like_dom"/>
</dbReference>
<dbReference type="Pfam" id="PF13290">
    <property type="entry name" value="CHB_HEX_C_1"/>
    <property type="match status" value="2"/>
</dbReference>
<dbReference type="EMBL" id="QRVL01000001">
    <property type="protein sequence ID" value="RGS42099.1"/>
    <property type="molecule type" value="Genomic_DNA"/>
</dbReference>
<protein>
    <submittedName>
        <fullName evidence="4">Cell surface protein</fullName>
    </submittedName>
</protein>
<dbReference type="Proteomes" id="UP000266172">
    <property type="component" value="Unassembled WGS sequence"/>
</dbReference>
<keyword evidence="2" id="KW-1133">Transmembrane helix</keyword>
<evidence type="ECO:0000313" key="4">
    <source>
        <dbReference type="EMBL" id="RGS42099.1"/>
    </source>
</evidence>
<reference evidence="4 5" key="1">
    <citation type="submission" date="2018-08" db="EMBL/GenBank/DDBJ databases">
        <title>A genome reference for cultivated species of the human gut microbiota.</title>
        <authorList>
            <person name="Zou Y."/>
            <person name="Xue W."/>
            <person name="Luo G."/>
        </authorList>
    </citation>
    <scope>NUCLEOTIDE SEQUENCE [LARGE SCALE GENOMIC DNA]</scope>
    <source>
        <strain evidence="4 5">AF22-12AC</strain>
    </source>
</reference>
<keyword evidence="2" id="KW-0472">Membrane</keyword>
<organism evidence="4 5">
    <name type="scientific">Roseburia hominis</name>
    <dbReference type="NCBI Taxonomy" id="301301"/>
    <lineage>
        <taxon>Bacteria</taxon>
        <taxon>Bacillati</taxon>
        <taxon>Bacillota</taxon>
        <taxon>Clostridia</taxon>
        <taxon>Lachnospirales</taxon>
        <taxon>Lachnospiraceae</taxon>
        <taxon>Roseburia</taxon>
    </lineage>
</organism>
<evidence type="ECO:0000313" key="5">
    <source>
        <dbReference type="Proteomes" id="UP000266172"/>
    </source>
</evidence>
<dbReference type="RefSeq" id="WP_118096445.1">
    <property type="nucleotide sequence ID" value="NZ_JAQEDX010000001.1"/>
</dbReference>
<dbReference type="Pfam" id="PF14559">
    <property type="entry name" value="TPR_19"/>
    <property type="match status" value="1"/>
</dbReference>
<feature type="domain" description="GH29D-like beta-sandwich" evidence="3">
    <location>
        <begin position="319"/>
        <end position="384"/>
    </location>
</feature>
<accession>A0A395VDG0</accession>
<dbReference type="Gene3D" id="1.25.40.10">
    <property type="entry name" value="Tetratricopeptide repeat domain"/>
    <property type="match status" value="1"/>
</dbReference>
<dbReference type="AlphaFoldDB" id="A0A395VDG0"/>
<sequence length="393" mass="43746">MKCAKCGAEIKEGCIYCSVCGNAVQIVPDYSVLEDDYLRSLLKEEESAGKEPAPAQVKQQKPKQPQRKKNRRLPFLIGGILLVLLVLAGILIKVAIDHRNANSYDYQMEQAAMAADAQNDGEALDYYERALYLYPNDITAREKMIEIYEKQKNTDAAMVLLIEIIKLDPANEDAYRDLIAIYDAREDYDSILDLEAEVDAEDLKNKDKILDLFADYMTSAPLITDPEGDVPSGKYDEALEVEIASTDGDAIYYTINGDENELDAKTGTRYFVGNPLVFDESGKYTIAAVCRNDKGIYSSVTYADFEIELAPPDFAEVSPDGGRFYEPTLVTLTAEDGCSIYYTWDGTDPTTASARYTEPFEVPEGNNVLSVLVVDKTTGLDSGVYRANFIYYP</sequence>
<keyword evidence="2" id="KW-0812">Transmembrane</keyword>
<evidence type="ECO:0000256" key="1">
    <source>
        <dbReference type="SAM" id="MobiDB-lite"/>
    </source>
</evidence>
<dbReference type="SUPFAM" id="SSF48452">
    <property type="entry name" value="TPR-like"/>
    <property type="match status" value="1"/>
</dbReference>
<dbReference type="InterPro" id="IPR011990">
    <property type="entry name" value="TPR-like_helical_dom_sf"/>
</dbReference>
<feature type="transmembrane region" description="Helical" evidence="2">
    <location>
        <begin position="73"/>
        <end position="96"/>
    </location>
</feature>
<feature type="domain" description="GH29D-like beta-sandwich" evidence="3">
    <location>
        <begin position="231"/>
        <end position="298"/>
    </location>
</feature>
<feature type="region of interest" description="Disordered" evidence="1">
    <location>
        <begin position="47"/>
        <end position="68"/>
    </location>
</feature>